<accession>A0A7U4DJV8</accession>
<dbReference type="KEGG" id="gmc:GY4MC1_0815"/>
<gene>
    <name evidence="1" type="ORF">GY4MC1_0815</name>
</gene>
<evidence type="ECO:0000313" key="1">
    <source>
        <dbReference type="EMBL" id="ADP73630.1"/>
    </source>
</evidence>
<reference evidence="1" key="1">
    <citation type="submission" date="2010-10" db="EMBL/GenBank/DDBJ databases">
        <title>Complete sequence of chromosome of Geobacillus sp. Y4.1MC1.</title>
        <authorList>
            <consortium name="US DOE Joint Genome Institute"/>
            <person name="Lucas S."/>
            <person name="Copeland A."/>
            <person name="Lapidus A."/>
            <person name="Cheng J.-F."/>
            <person name="Bruce D."/>
            <person name="Goodwin L."/>
            <person name="Pitluck S."/>
            <person name="Chertkov O."/>
            <person name="Zhang X."/>
            <person name="Detter J.C."/>
            <person name="Han C."/>
            <person name="Tapia R."/>
            <person name="Land M."/>
            <person name="Hauser L."/>
            <person name="Jeffries C."/>
            <person name="Kyrpides N."/>
            <person name="Ivanova N."/>
            <person name="Ovchinnikova G."/>
            <person name="Brumm P."/>
            <person name="Mead D."/>
            <person name="Woyke T."/>
        </authorList>
    </citation>
    <scope>NUCLEOTIDE SEQUENCE [LARGE SCALE GENOMIC DNA]</scope>
    <source>
        <strain evidence="1">Y4.1MC1</strain>
    </source>
</reference>
<protein>
    <submittedName>
        <fullName evidence="1">Uncharacterized protein</fullName>
    </submittedName>
</protein>
<dbReference type="EMBL" id="CP002293">
    <property type="protein sequence ID" value="ADP73630.1"/>
    <property type="molecule type" value="Genomic_DNA"/>
</dbReference>
<organism evidence="1">
    <name type="scientific">Geobacillus sp. (strain Y4.1MC1)</name>
    <dbReference type="NCBI Taxonomy" id="581103"/>
    <lineage>
        <taxon>Bacteria</taxon>
        <taxon>Bacillati</taxon>
        <taxon>Bacillota</taxon>
        <taxon>Bacilli</taxon>
        <taxon>Bacillales</taxon>
        <taxon>Anoxybacillaceae</taxon>
        <taxon>Geobacillus</taxon>
    </lineage>
</organism>
<sequence length="46" mass="5488">MEKNYRKGLYDEDEARAISEQIMDAYYSSIVTRDEPCYHPEREVGE</sequence>
<proteinExistence type="predicted"/>
<name>A0A7U4DJV8_GEOS0</name>
<dbReference type="AlphaFoldDB" id="A0A7U4DJV8"/>